<dbReference type="EMBL" id="UZAM01010985">
    <property type="protein sequence ID" value="VDP14448.1"/>
    <property type="molecule type" value="Genomic_DNA"/>
</dbReference>
<dbReference type="GO" id="GO:0008270">
    <property type="term" value="F:zinc ion binding"/>
    <property type="evidence" value="ECO:0007669"/>
    <property type="project" value="UniProtKB-KW"/>
</dbReference>
<protein>
    <submittedName>
        <fullName evidence="10">CXXC-type domain-containing protein</fullName>
    </submittedName>
</protein>
<evidence type="ECO:0000256" key="5">
    <source>
        <dbReference type="ARBA" id="ARBA00023242"/>
    </source>
</evidence>
<gene>
    <name evidence="8" type="ORF">SBAD_LOCUS7834</name>
</gene>
<reference evidence="8 9" key="2">
    <citation type="submission" date="2018-11" db="EMBL/GenBank/DDBJ databases">
        <authorList>
            <consortium name="Pathogen Informatics"/>
        </authorList>
    </citation>
    <scope>NUCLEOTIDE SEQUENCE [LARGE SCALE GENOMIC DNA]</scope>
</reference>
<comment type="subcellular location">
    <subcellularLocation>
        <location evidence="1">Nucleus</location>
    </subcellularLocation>
</comment>
<dbReference type="Pfam" id="PF02008">
    <property type="entry name" value="zf-CXXC"/>
    <property type="match status" value="1"/>
</dbReference>
<dbReference type="Gene3D" id="2.60.120.650">
    <property type="entry name" value="Cupin"/>
    <property type="match status" value="1"/>
</dbReference>
<accession>A0A183IW37</accession>
<evidence type="ECO:0000256" key="1">
    <source>
        <dbReference type="ARBA" id="ARBA00004123"/>
    </source>
</evidence>
<keyword evidence="3 6" id="KW-0863">Zinc-finger</keyword>
<evidence type="ECO:0000313" key="9">
    <source>
        <dbReference type="Proteomes" id="UP000270296"/>
    </source>
</evidence>
<dbReference type="InterPro" id="IPR037869">
    <property type="entry name" value="Spp1/CFP1"/>
</dbReference>
<sequence length="136" mass="15810">MFVRRCCDRCNQWFHGDCIGVEAKEASNISCFYCPRCREKHPQLVIVYKSDRASASKNKVKRRRRHKIACGQCIGCFHTEDCGQCDTCKDMKKFGGPGRLHLKCRRRQCVGRGYVSSDDESMLFKNVANEVYRVRF</sequence>
<feature type="domain" description="CXXC-type" evidence="7">
    <location>
        <begin position="61"/>
        <end position="110"/>
    </location>
</feature>
<dbReference type="PANTHER" id="PTHR46174">
    <property type="entry name" value="CXXC-TYPE ZINC FINGER PROTEIN 1"/>
    <property type="match status" value="1"/>
</dbReference>
<dbReference type="WBParaSite" id="SBAD_0000812701-mRNA-1">
    <property type="protein sequence ID" value="SBAD_0000812701-mRNA-1"/>
    <property type="gene ID" value="SBAD_0000812701"/>
</dbReference>
<dbReference type="AlphaFoldDB" id="A0A183IW37"/>
<dbReference type="InterPro" id="IPR011011">
    <property type="entry name" value="Znf_FYVE_PHD"/>
</dbReference>
<dbReference type="PROSITE" id="PS51058">
    <property type="entry name" value="ZF_CXXC"/>
    <property type="match status" value="1"/>
</dbReference>
<keyword evidence="4" id="KW-0862">Zinc</keyword>
<dbReference type="InterPro" id="IPR002857">
    <property type="entry name" value="Znf_CXXC"/>
</dbReference>
<dbReference type="Proteomes" id="UP000270296">
    <property type="component" value="Unassembled WGS sequence"/>
</dbReference>
<evidence type="ECO:0000256" key="2">
    <source>
        <dbReference type="ARBA" id="ARBA00022723"/>
    </source>
</evidence>
<proteinExistence type="predicted"/>
<dbReference type="GO" id="GO:0045893">
    <property type="term" value="P:positive regulation of DNA-templated transcription"/>
    <property type="evidence" value="ECO:0007669"/>
    <property type="project" value="TreeGrafter"/>
</dbReference>
<evidence type="ECO:0000256" key="4">
    <source>
        <dbReference type="ARBA" id="ARBA00022833"/>
    </source>
</evidence>
<evidence type="ECO:0000313" key="10">
    <source>
        <dbReference type="WBParaSite" id="SBAD_0000812701-mRNA-1"/>
    </source>
</evidence>
<name>A0A183IW37_9BILA</name>
<evidence type="ECO:0000259" key="7">
    <source>
        <dbReference type="PROSITE" id="PS51058"/>
    </source>
</evidence>
<evidence type="ECO:0000313" key="8">
    <source>
        <dbReference type="EMBL" id="VDP14448.1"/>
    </source>
</evidence>
<reference evidence="10" key="1">
    <citation type="submission" date="2016-06" db="UniProtKB">
        <authorList>
            <consortium name="WormBaseParasite"/>
        </authorList>
    </citation>
    <scope>IDENTIFICATION</scope>
</reference>
<organism evidence="10">
    <name type="scientific">Soboliphyme baturini</name>
    <dbReference type="NCBI Taxonomy" id="241478"/>
    <lineage>
        <taxon>Eukaryota</taxon>
        <taxon>Metazoa</taxon>
        <taxon>Ecdysozoa</taxon>
        <taxon>Nematoda</taxon>
        <taxon>Enoplea</taxon>
        <taxon>Dorylaimia</taxon>
        <taxon>Dioctophymatida</taxon>
        <taxon>Dioctophymatoidea</taxon>
        <taxon>Soboliphymatidae</taxon>
        <taxon>Soboliphyme</taxon>
    </lineage>
</organism>
<keyword evidence="2" id="KW-0479">Metal-binding</keyword>
<evidence type="ECO:0000256" key="6">
    <source>
        <dbReference type="PROSITE-ProRule" id="PRU00509"/>
    </source>
</evidence>
<dbReference type="SUPFAM" id="SSF57903">
    <property type="entry name" value="FYVE/PHD zinc finger"/>
    <property type="match status" value="1"/>
</dbReference>
<dbReference type="OrthoDB" id="419183at2759"/>
<keyword evidence="5" id="KW-0539">Nucleus</keyword>
<evidence type="ECO:0000256" key="3">
    <source>
        <dbReference type="ARBA" id="ARBA00022771"/>
    </source>
</evidence>
<keyword evidence="9" id="KW-1185">Reference proteome</keyword>
<dbReference type="PANTHER" id="PTHR46174:SF1">
    <property type="entry name" value="CXXC-TYPE ZINC FINGER PROTEIN 1"/>
    <property type="match status" value="1"/>
</dbReference>
<dbReference type="GO" id="GO:0048188">
    <property type="term" value="C:Set1C/COMPASS complex"/>
    <property type="evidence" value="ECO:0007669"/>
    <property type="project" value="InterPro"/>
</dbReference>
<dbReference type="GO" id="GO:0003677">
    <property type="term" value="F:DNA binding"/>
    <property type="evidence" value="ECO:0007669"/>
    <property type="project" value="InterPro"/>
</dbReference>